<dbReference type="EMBL" id="QDDL01000006">
    <property type="protein sequence ID" value="PVZ67788.1"/>
    <property type="molecule type" value="Genomic_DNA"/>
</dbReference>
<protein>
    <submittedName>
        <fullName evidence="1">Uncharacterized protein</fullName>
    </submittedName>
</protein>
<sequence length="93" mass="9091">MVAYFFLRGAATGSEERMTSIALAGEDLLGAAVGGAEPGLFRGVGVGGAVAEWRLGVGVGGEILRRGAGDGGADAGRLLVGVGLGITLPSFST</sequence>
<organism evidence="1 2">
    <name type="scientific">Pelagibaculum spongiae</name>
    <dbReference type="NCBI Taxonomy" id="2080658"/>
    <lineage>
        <taxon>Bacteria</taxon>
        <taxon>Pseudomonadati</taxon>
        <taxon>Pseudomonadota</taxon>
        <taxon>Gammaproteobacteria</taxon>
        <taxon>Oceanospirillales</taxon>
        <taxon>Pelagibaculum</taxon>
    </lineage>
</organism>
<dbReference type="AlphaFoldDB" id="A0A2V1GRS5"/>
<gene>
    <name evidence="1" type="ORF">DC094_15260</name>
</gene>
<accession>A0A2V1GRS5</accession>
<evidence type="ECO:0000313" key="1">
    <source>
        <dbReference type="EMBL" id="PVZ67788.1"/>
    </source>
</evidence>
<reference evidence="1 2" key="1">
    <citation type="submission" date="2018-04" db="EMBL/GenBank/DDBJ databases">
        <title>Thalassorhabdus spongiae gen. nov., sp. nov., isolated from a marine sponge in South-West Iceland.</title>
        <authorList>
            <person name="Knobloch S."/>
            <person name="Daussin A."/>
            <person name="Johannsson R."/>
            <person name="Marteinsson V.T."/>
        </authorList>
    </citation>
    <scope>NUCLEOTIDE SEQUENCE [LARGE SCALE GENOMIC DNA]</scope>
    <source>
        <strain evidence="1 2">Hp12</strain>
    </source>
</reference>
<comment type="caution">
    <text evidence="1">The sequence shown here is derived from an EMBL/GenBank/DDBJ whole genome shotgun (WGS) entry which is preliminary data.</text>
</comment>
<name>A0A2V1GRS5_9GAMM</name>
<proteinExistence type="predicted"/>
<evidence type="ECO:0000313" key="2">
    <source>
        <dbReference type="Proteomes" id="UP000244906"/>
    </source>
</evidence>
<keyword evidence="2" id="KW-1185">Reference proteome</keyword>
<dbReference type="Proteomes" id="UP000244906">
    <property type="component" value="Unassembled WGS sequence"/>
</dbReference>